<evidence type="ECO:0000256" key="1">
    <source>
        <dbReference type="SAM" id="MobiDB-lite"/>
    </source>
</evidence>
<dbReference type="Proteomes" id="UP001054945">
    <property type="component" value="Unassembled WGS sequence"/>
</dbReference>
<evidence type="ECO:0000313" key="4">
    <source>
        <dbReference type="Proteomes" id="UP001054945"/>
    </source>
</evidence>
<feature type="signal peptide" evidence="2">
    <location>
        <begin position="1"/>
        <end position="21"/>
    </location>
</feature>
<reference evidence="3 4" key="1">
    <citation type="submission" date="2021-06" db="EMBL/GenBank/DDBJ databases">
        <title>Caerostris extrusa draft genome.</title>
        <authorList>
            <person name="Kono N."/>
            <person name="Arakawa K."/>
        </authorList>
    </citation>
    <scope>NUCLEOTIDE SEQUENCE [LARGE SCALE GENOMIC DNA]</scope>
</reference>
<protein>
    <submittedName>
        <fullName evidence="3">Receptor protein-tyrosine kinase</fullName>
    </submittedName>
</protein>
<name>A0AAV4SZJ8_CAEEX</name>
<evidence type="ECO:0000256" key="2">
    <source>
        <dbReference type="SAM" id="SignalP"/>
    </source>
</evidence>
<dbReference type="AlphaFoldDB" id="A0AAV4SZJ8"/>
<feature type="region of interest" description="Disordered" evidence="1">
    <location>
        <begin position="74"/>
        <end position="95"/>
    </location>
</feature>
<keyword evidence="3" id="KW-0829">Tyrosine-protein kinase</keyword>
<sequence length="95" mass="11066">MGQKLWLKFTCIWLWCCMIQCHPDTSRMTFHQSLNPSLGSIAAVSSSYEDEVPKAQSFVIFPINFRIVLLSTSPEQDRTQNTNKRPVMRPHLDYF</sequence>
<feature type="compositionally biased region" description="Polar residues" evidence="1">
    <location>
        <begin position="74"/>
        <end position="84"/>
    </location>
</feature>
<keyword evidence="4" id="KW-1185">Reference proteome</keyword>
<keyword evidence="3" id="KW-0418">Kinase</keyword>
<dbReference type="EMBL" id="BPLR01010361">
    <property type="protein sequence ID" value="GIY38812.1"/>
    <property type="molecule type" value="Genomic_DNA"/>
</dbReference>
<gene>
    <name evidence="3" type="primary">ILPR_1</name>
    <name evidence="3" type="ORF">CEXT_720091</name>
</gene>
<comment type="caution">
    <text evidence="3">The sequence shown here is derived from an EMBL/GenBank/DDBJ whole genome shotgun (WGS) entry which is preliminary data.</text>
</comment>
<keyword evidence="3" id="KW-0808">Transferase</keyword>
<evidence type="ECO:0000313" key="3">
    <source>
        <dbReference type="EMBL" id="GIY38812.1"/>
    </source>
</evidence>
<dbReference type="GO" id="GO:0004713">
    <property type="term" value="F:protein tyrosine kinase activity"/>
    <property type="evidence" value="ECO:0007669"/>
    <property type="project" value="UniProtKB-KW"/>
</dbReference>
<feature type="chain" id="PRO_5043551298" evidence="2">
    <location>
        <begin position="22"/>
        <end position="95"/>
    </location>
</feature>
<accession>A0AAV4SZJ8</accession>
<keyword evidence="2" id="KW-0732">Signal</keyword>
<organism evidence="3 4">
    <name type="scientific">Caerostris extrusa</name>
    <name type="common">Bark spider</name>
    <name type="synonym">Caerostris bankana</name>
    <dbReference type="NCBI Taxonomy" id="172846"/>
    <lineage>
        <taxon>Eukaryota</taxon>
        <taxon>Metazoa</taxon>
        <taxon>Ecdysozoa</taxon>
        <taxon>Arthropoda</taxon>
        <taxon>Chelicerata</taxon>
        <taxon>Arachnida</taxon>
        <taxon>Araneae</taxon>
        <taxon>Araneomorphae</taxon>
        <taxon>Entelegynae</taxon>
        <taxon>Araneoidea</taxon>
        <taxon>Araneidae</taxon>
        <taxon>Caerostris</taxon>
    </lineage>
</organism>
<keyword evidence="3" id="KW-0675">Receptor</keyword>
<proteinExistence type="predicted"/>